<evidence type="ECO:0000256" key="4">
    <source>
        <dbReference type="PROSITE-ProRule" id="PRU00169"/>
    </source>
</evidence>
<accession>A0ABS6DV03</accession>
<dbReference type="PANTHER" id="PTHR48111:SF32">
    <property type="entry name" value="STAGE 0 SPORULATION PROTEIN A HOMOLOG"/>
    <property type="match status" value="1"/>
</dbReference>
<evidence type="ECO:0000256" key="1">
    <source>
        <dbReference type="ARBA" id="ARBA00023015"/>
    </source>
</evidence>
<dbReference type="Proteomes" id="UP001196301">
    <property type="component" value="Unassembled WGS sequence"/>
</dbReference>
<keyword evidence="2 5" id="KW-0238">DNA-binding</keyword>
<keyword evidence="9" id="KW-1185">Reference proteome</keyword>
<dbReference type="Pfam" id="PF00486">
    <property type="entry name" value="Trans_reg_C"/>
    <property type="match status" value="1"/>
</dbReference>
<reference evidence="8 9" key="1">
    <citation type="submission" date="2021-06" db="EMBL/GenBank/DDBJ databases">
        <authorList>
            <person name="Sun Q."/>
            <person name="Li D."/>
        </authorList>
    </citation>
    <scope>NUCLEOTIDE SEQUENCE [LARGE SCALE GENOMIC DNA]</scope>
    <source>
        <strain evidence="8 9">N19</strain>
    </source>
</reference>
<organism evidence="8 9">
    <name type="scientific">Intestinibacter bartlettii</name>
    <dbReference type="NCBI Taxonomy" id="261299"/>
    <lineage>
        <taxon>Bacteria</taxon>
        <taxon>Bacillati</taxon>
        <taxon>Bacillota</taxon>
        <taxon>Clostridia</taxon>
        <taxon>Peptostreptococcales</taxon>
        <taxon>Peptostreptococcaceae</taxon>
        <taxon>Intestinibacter</taxon>
    </lineage>
</organism>
<keyword evidence="1" id="KW-0805">Transcription regulation</keyword>
<dbReference type="Pfam" id="PF00072">
    <property type="entry name" value="Response_reg"/>
    <property type="match status" value="1"/>
</dbReference>
<dbReference type="InterPro" id="IPR039420">
    <property type="entry name" value="WalR-like"/>
</dbReference>
<dbReference type="RefSeq" id="WP_216568810.1">
    <property type="nucleotide sequence ID" value="NZ_JAHLOQ010000008.1"/>
</dbReference>
<keyword evidence="3" id="KW-0804">Transcription</keyword>
<evidence type="ECO:0000259" key="6">
    <source>
        <dbReference type="PROSITE" id="PS50110"/>
    </source>
</evidence>
<evidence type="ECO:0000256" key="5">
    <source>
        <dbReference type="PROSITE-ProRule" id="PRU01091"/>
    </source>
</evidence>
<dbReference type="InterPro" id="IPR001789">
    <property type="entry name" value="Sig_transdc_resp-reg_receiver"/>
</dbReference>
<dbReference type="CDD" id="cd17574">
    <property type="entry name" value="REC_OmpR"/>
    <property type="match status" value="1"/>
</dbReference>
<dbReference type="SMART" id="SM00862">
    <property type="entry name" value="Trans_reg_C"/>
    <property type="match status" value="1"/>
</dbReference>
<dbReference type="CDD" id="cd00383">
    <property type="entry name" value="trans_reg_C"/>
    <property type="match status" value="1"/>
</dbReference>
<feature type="modified residue" description="4-aspartylphosphate" evidence="4">
    <location>
        <position position="53"/>
    </location>
</feature>
<feature type="domain" description="Response regulatory" evidence="6">
    <location>
        <begin position="4"/>
        <end position="117"/>
    </location>
</feature>
<proteinExistence type="predicted"/>
<evidence type="ECO:0000256" key="3">
    <source>
        <dbReference type="ARBA" id="ARBA00023163"/>
    </source>
</evidence>
<dbReference type="PROSITE" id="PS51755">
    <property type="entry name" value="OMPR_PHOB"/>
    <property type="match status" value="1"/>
</dbReference>
<feature type="domain" description="OmpR/PhoB-type" evidence="7">
    <location>
        <begin position="126"/>
        <end position="220"/>
    </location>
</feature>
<keyword evidence="4" id="KW-0597">Phosphoprotein</keyword>
<protein>
    <submittedName>
        <fullName evidence="8">Response regulator transcription factor</fullName>
    </submittedName>
</protein>
<dbReference type="EMBL" id="JAHLOQ010000008">
    <property type="protein sequence ID" value="MBU5335670.1"/>
    <property type="molecule type" value="Genomic_DNA"/>
</dbReference>
<name>A0ABS6DV03_9FIRM</name>
<dbReference type="InterPro" id="IPR001867">
    <property type="entry name" value="OmpR/PhoB-type_DNA-bd"/>
</dbReference>
<sequence length="222" mass="26064">MEAYILIVEDDYKSQQLLKQFLTSNDYEVDCANDGIEAIHMHRENNYDLILLDVNMPNLDGFSVCSMIRKESQVPIIFVTGVSSEKDQMRAFDLLCDDYIIKPYSYNLLLKRVQAVLRRAKIDKRESYIEFEKIKLNLKTYSVEIDDEIVDLTLKEFKILKSLIQNYPQVVTREKLLDSIWGYDYFGDTRIVDAHIKNIRKKIKLPYIKTVKGIGYTLKKDI</sequence>
<evidence type="ECO:0000313" key="9">
    <source>
        <dbReference type="Proteomes" id="UP001196301"/>
    </source>
</evidence>
<dbReference type="PANTHER" id="PTHR48111">
    <property type="entry name" value="REGULATOR OF RPOS"/>
    <property type="match status" value="1"/>
</dbReference>
<gene>
    <name evidence="8" type="ORF">KQI20_04380</name>
</gene>
<comment type="caution">
    <text evidence="8">The sequence shown here is derived from an EMBL/GenBank/DDBJ whole genome shotgun (WGS) entry which is preliminary data.</text>
</comment>
<feature type="DNA-binding region" description="OmpR/PhoB-type" evidence="5">
    <location>
        <begin position="126"/>
        <end position="220"/>
    </location>
</feature>
<evidence type="ECO:0000313" key="8">
    <source>
        <dbReference type="EMBL" id="MBU5335670.1"/>
    </source>
</evidence>
<evidence type="ECO:0000256" key="2">
    <source>
        <dbReference type="ARBA" id="ARBA00023125"/>
    </source>
</evidence>
<dbReference type="SMART" id="SM00448">
    <property type="entry name" value="REC"/>
    <property type="match status" value="1"/>
</dbReference>
<dbReference type="PROSITE" id="PS50110">
    <property type="entry name" value="RESPONSE_REGULATORY"/>
    <property type="match status" value="1"/>
</dbReference>
<evidence type="ECO:0000259" key="7">
    <source>
        <dbReference type="PROSITE" id="PS51755"/>
    </source>
</evidence>